<dbReference type="OMA" id="ACIRSVI"/>
<protein>
    <submittedName>
        <fullName evidence="1">Protein CBG12410</fullName>
    </submittedName>
</protein>
<accession>A8XFD2</accession>
<evidence type="ECO:0000313" key="1">
    <source>
        <dbReference type="EMBL" id="CAP31393.2"/>
    </source>
</evidence>
<evidence type="ECO:0000313" key="2">
    <source>
        <dbReference type="Proteomes" id="UP000008549"/>
    </source>
</evidence>
<gene>
    <name evidence="1 3" type="ORF">CBG12410</name>
    <name evidence="1" type="ORF">CBG_12410</name>
</gene>
<reference evidence="1 2" key="2">
    <citation type="journal article" date="2011" name="PLoS Genet.">
        <title>Caenorhabditis briggsae recombinant inbred line genotypes reveal inter-strain incompatibility and the evolution of recombination.</title>
        <authorList>
            <person name="Ross J.A."/>
            <person name="Koboldt D.C."/>
            <person name="Staisch J.E."/>
            <person name="Chamberlin H.M."/>
            <person name="Gupta B.P."/>
            <person name="Miller R.D."/>
            <person name="Baird S.E."/>
            <person name="Haag E.S."/>
        </authorList>
    </citation>
    <scope>NUCLEOTIDE SEQUENCE [LARGE SCALE GENOMIC DNA]</scope>
    <source>
        <strain evidence="1 2">AF16</strain>
    </source>
</reference>
<name>A8XFD2_CAEBR</name>
<dbReference type="Pfam" id="PF03314">
    <property type="entry name" value="DUF273"/>
    <property type="match status" value="1"/>
</dbReference>
<organism evidence="1 2">
    <name type="scientific">Caenorhabditis briggsae</name>
    <dbReference type="NCBI Taxonomy" id="6238"/>
    <lineage>
        <taxon>Eukaryota</taxon>
        <taxon>Metazoa</taxon>
        <taxon>Ecdysozoa</taxon>
        <taxon>Nematoda</taxon>
        <taxon>Chromadorea</taxon>
        <taxon>Rhabditida</taxon>
        <taxon>Rhabditina</taxon>
        <taxon>Rhabditomorpha</taxon>
        <taxon>Rhabditoidea</taxon>
        <taxon>Rhabditidae</taxon>
        <taxon>Peloderinae</taxon>
        <taxon>Caenorhabditis</taxon>
    </lineage>
</organism>
<proteinExistence type="predicted"/>
<dbReference type="PANTHER" id="PTHR31562">
    <property type="entry name" value="PROTEIN CBG18972"/>
    <property type="match status" value="1"/>
</dbReference>
<reference evidence="1 2" key="1">
    <citation type="journal article" date="2003" name="PLoS Biol.">
        <title>The genome sequence of Caenorhabditis briggsae: a platform for comparative genomics.</title>
        <authorList>
            <person name="Stein L.D."/>
            <person name="Bao Z."/>
            <person name="Blasiar D."/>
            <person name="Blumenthal T."/>
            <person name="Brent M.R."/>
            <person name="Chen N."/>
            <person name="Chinwalla A."/>
            <person name="Clarke L."/>
            <person name="Clee C."/>
            <person name="Coghlan A."/>
            <person name="Coulson A."/>
            <person name="D'Eustachio P."/>
            <person name="Fitch D.H."/>
            <person name="Fulton L.A."/>
            <person name="Fulton R.E."/>
            <person name="Griffiths-Jones S."/>
            <person name="Harris T.W."/>
            <person name="Hillier L.W."/>
            <person name="Kamath R."/>
            <person name="Kuwabara P.E."/>
            <person name="Mardis E.R."/>
            <person name="Marra M.A."/>
            <person name="Miner T.L."/>
            <person name="Minx P."/>
            <person name="Mullikin J.C."/>
            <person name="Plumb R.W."/>
            <person name="Rogers J."/>
            <person name="Schein J.E."/>
            <person name="Sohrmann M."/>
            <person name="Spieth J."/>
            <person name="Stajich J.E."/>
            <person name="Wei C."/>
            <person name="Willey D."/>
            <person name="Wilson R.K."/>
            <person name="Durbin R."/>
            <person name="Waterston R.H."/>
        </authorList>
    </citation>
    <scope>NUCLEOTIDE SEQUENCE [LARGE SCALE GENOMIC DNA]</scope>
    <source>
        <strain evidence="1 2">AF16</strain>
    </source>
</reference>
<sequence length="393" mass="46410">MAIFSTYSVCSKLHSKPAQMSSLENYQIEKCRGTHERGGEKEMDQEFDRQRKKKLQKRKVELTDQFSLSRNAKSKKLDITVLIIVNDAESAEKEYDTSLNSIRCYCENQKYRLEIVEDTDFRHFCQQENSIFRRHCIVAHLLRESEYVFLLEPGMAVVNDDIRLEEFIDDRYDMTMYDKFTSWEIDTSSYVVKNTVWSRDFLMKLAEFETKIPSSSNDNTALHILLQKTFYPQFTEDAGNCMKILENLEFSTGNQQIMLTFEACIRSVIGENHEFKNNLRIIKKGTAWTREIWLTDSKWNQNRDFILNGLKNSHQTTFAHGVLSDILLGRQTWRSPFMKTPSQEKCDFSKWEYDQSLIVSKFEIDEYLMEKFEEVEKMRWQSLAAVGNYMSKV</sequence>
<dbReference type="KEGG" id="cbr:CBG_12410"/>
<dbReference type="GeneID" id="8581682"/>
<dbReference type="RefSeq" id="XP_045094859.1">
    <property type="nucleotide sequence ID" value="XM_045238955.1"/>
</dbReference>
<dbReference type="Gene3D" id="3.90.550.10">
    <property type="entry name" value="Spore Coat Polysaccharide Biosynthesis Protein SpsA, Chain A"/>
    <property type="match status" value="1"/>
</dbReference>
<dbReference type="WormBase" id="CBG12410">
    <property type="protein sequence ID" value="CBP43304"/>
    <property type="gene ID" value="WBGene00033363"/>
</dbReference>
<evidence type="ECO:0000313" key="3">
    <source>
        <dbReference type="WormBase" id="CBG12410"/>
    </source>
</evidence>
<dbReference type="HOGENOM" id="CLU_045307_0_0_1"/>
<keyword evidence="2" id="KW-1185">Reference proteome</keyword>
<dbReference type="eggNOG" id="ENOG502TGGF">
    <property type="taxonomic scope" value="Eukaryota"/>
</dbReference>
<dbReference type="InParanoid" id="A8XFD2"/>
<dbReference type="PANTHER" id="PTHR31562:SF11">
    <property type="entry name" value="NUCLEOTIDE-DIPHOSPHO-SUGAR TRANSFERASE DOMAIN-CONTAINING PROTEIN"/>
    <property type="match status" value="1"/>
</dbReference>
<dbReference type="InterPro" id="IPR004988">
    <property type="entry name" value="DUF273"/>
</dbReference>
<dbReference type="AlphaFoldDB" id="A8XFD2"/>
<dbReference type="InterPro" id="IPR029044">
    <property type="entry name" value="Nucleotide-diphossugar_trans"/>
</dbReference>
<dbReference type="FunCoup" id="A8XFD2">
    <property type="interactions" value="3"/>
</dbReference>
<dbReference type="EMBL" id="HE600913">
    <property type="protein sequence ID" value="CAP31393.2"/>
    <property type="molecule type" value="Genomic_DNA"/>
</dbReference>
<dbReference type="Proteomes" id="UP000008549">
    <property type="component" value="Unassembled WGS sequence"/>
</dbReference>
<dbReference type="CTD" id="8581682"/>